<feature type="signal peptide" evidence="1">
    <location>
        <begin position="1"/>
        <end position="20"/>
    </location>
</feature>
<sequence>MKPSRLIALLALIVALAACATSGGRRVSEPAASIQQLTIDARGNWSVELRLQNYSNVSMRFGRIDLALSLGGAKAGDLSAAPALDIGPESADVVTFKLTPTAEARLQAADALAGGRGVAYSLKGEIAATPDSGSLRTFRLERSSALNPAPGLPGVLR</sequence>
<dbReference type="SUPFAM" id="SSF117070">
    <property type="entry name" value="LEA14-like"/>
    <property type="match status" value="1"/>
</dbReference>
<dbReference type="Pfam" id="PF03168">
    <property type="entry name" value="LEA_2"/>
    <property type="match status" value="1"/>
</dbReference>
<reference evidence="3 4" key="1">
    <citation type="submission" date="2018-10" db="EMBL/GenBank/DDBJ databases">
        <title>Proposal of Lysobacter pythonis sp. nov. isolated from royal pythons (Python regius).</title>
        <authorList>
            <person name="Hans-Juergen B."/>
            <person name="Huptas C."/>
            <person name="Sandra B."/>
            <person name="Igor L."/>
            <person name="Joachim S."/>
            <person name="Siegfried S."/>
            <person name="Mareike W."/>
            <person name="Peter K."/>
        </authorList>
    </citation>
    <scope>NUCLEOTIDE SEQUENCE [LARGE SCALE GENOMIC DNA]</scope>
    <source>
        <strain evidence="3 4">4284/11</strain>
    </source>
</reference>
<gene>
    <name evidence="3" type="ORF">EBB59_04675</name>
</gene>
<name>A0A3M2HUZ3_9GAMM</name>
<dbReference type="Proteomes" id="UP000275012">
    <property type="component" value="Unassembled WGS sequence"/>
</dbReference>
<evidence type="ECO:0000313" key="4">
    <source>
        <dbReference type="Proteomes" id="UP000275012"/>
    </source>
</evidence>
<dbReference type="OrthoDB" id="5954188at2"/>
<evidence type="ECO:0000256" key="1">
    <source>
        <dbReference type="SAM" id="SignalP"/>
    </source>
</evidence>
<proteinExistence type="predicted"/>
<protein>
    <recommendedName>
        <fullName evidence="2">Late embryogenesis abundant protein LEA-2 subgroup domain-containing protein</fullName>
    </recommendedName>
</protein>
<organism evidence="3 4">
    <name type="scientific">Solilutibacter pythonis</name>
    <dbReference type="NCBI Taxonomy" id="2483112"/>
    <lineage>
        <taxon>Bacteria</taxon>
        <taxon>Pseudomonadati</taxon>
        <taxon>Pseudomonadota</taxon>
        <taxon>Gammaproteobacteria</taxon>
        <taxon>Lysobacterales</taxon>
        <taxon>Lysobacteraceae</taxon>
        <taxon>Solilutibacter</taxon>
    </lineage>
</organism>
<dbReference type="EMBL" id="RFLY01000005">
    <property type="protein sequence ID" value="RMH93541.1"/>
    <property type="molecule type" value="Genomic_DNA"/>
</dbReference>
<dbReference type="Gene3D" id="2.60.40.1820">
    <property type="match status" value="1"/>
</dbReference>
<feature type="chain" id="PRO_5018285858" description="Late embryogenesis abundant protein LEA-2 subgroup domain-containing protein" evidence="1">
    <location>
        <begin position="21"/>
        <end position="157"/>
    </location>
</feature>
<dbReference type="InterPro" id="IPR004864">
    <property type="entry name" value="LEA_2"/>
</dbReference>
<evidence type="ECO:0000259" key="2">
    <source>
        <dbReference type="Pfam" id="PF03168"/>
    </source>
</evidence>
<feature type="domain" description="Late embryogenesis abundant protein LEA-2 subgroup" evidence="2">
    <location>
        <begin position="49"/>
        <end position="135"/>
    </location>
</feature>
<dbReference type="RefSeq" id="WP_122100989.1">
    <property type="nucleotide sequence ID" value="NZ_RFLY01000005.1"/>
</dbReference>
<keyword evidence="1" id="KW-0732">Signal</keyword>
<dbReference type="PROSITE" id="PS51257">
    <property type="entry name" value="PROKAR_LIPOPROTEIN"/>
    <property type="match status" value="1"/>
</dbReference>
<keyword evidence="4" id="KW-1185">Reference proteome</keyword>
<accession>A0A3M2HUZ3</accession>
<dbReference type="AlphaFoldDB" id="A0A3M2HUZ3"/>
<comment type="caution">
    <text evidence="3">The sequence shown here is derived from an EMBL/GenBank/DDBJ whole genome shotgun (WGS) entry which is preliminary data.</text>
</comment>
<evidence type="ECO:0000313" key="3">
    <source>
        <dbReference type="EMBL" id="RMH93541.1"/>
    </source>
</evidence>